<accession>A0A7L5C2E6</accession>
<evidence type="ECO:0000313" key="2">
    <source>
        <dbReference type="Proteomes" id="UP000503336"/>
    </source>
</evidence>
<organism evidence="1 2">
    <name type="scientific">Pikeienuella piscinae</name>
    <dbReference type="NCBI Taxonomy" id="2748098"/>
    <lineage>
        <taxon>Bacteria</taxon>
        <taxon>Pseudomonadati</taxon>
        <taxon>Pseudomonadota</taxon>
        <taxon>Alphaproteobacteria</taxon>
        <taxon>Rhodobacterales</taxon>
        <taxon>Paracoccaceae</taxon>
        <taxon>Pikeienuella</taxon>
    </lineage>
</organism>
<dbReference type="KEGG" id="hdh:G5B40_15515"/>
<dbReference type="Proteomes" id="UP000503336">
    <property type="component" value="Chromosome"/>
</dbReference>
<protein>
    <submittedName>
        <fullName evidence="1">Uncharacterized protein</fullName>
    </submittedName>
</protein>
<name>A0A7L5C2E6_9RHOB</name>
<keyword evidence="2" id="KW-1185">Reference proteome</keyword>
<reference evidence="1 2" key="1">
    <citation type="submission" date="2020-02" db="EMBL/GenBank/DDBJ databases">
        <title>complete genome sequence of Rhodobacteraceae bacterium.</title>
        <authorList>
            <person name="Park J."/>
            <person name="Kim Y.-S."/>
            <person name="Kim K.-H."/>
        </authorList>
    </citation>
    <scope>NUCLEOTIDE SEQUENCE [LARGE SCALE GENOMIC DNA]</scope>
    <source>
        <strain evidence="1 2">RR4-56</strain>
    </source>
</reference>
<dbReference type="EMBL" id="CP049056">
    <property type="protein sequence ID" value="QIE56716.1"/>
    <property type="molecule type" value="Genomic_DNA"/>
</dbReference>
<dbReference type="RefSeq" id="WP_165100362.1">
    <property type="nucleotide sequence ID" value="NZ_CP049056.1"/>
</dbReference>
<dbReference type="AlphaFoldDB" id="A0A7L5C2E6"/>
<proteinExistence type="predicted"/>
<evidence type="ECO:0000313" key="1">
    <source>
        <dbReference type="EMBL" id="QIE56716.1"/>
    </source>
</evidence>
<sequence length="54" mass="6081">MSIERQRQIAAEIVELARQLETEGDLLIEGHCHHLRERAEAVIVVLETSVDSVS</sequence>
<gene>
    <name evidence="1" type="ORF">G5B40_15515</name>
</gene>